<keyword evidence="12" id="KW-1185">Reference proteome</keyword>
<feature type="binding site" evidence="7 9">
    <location>
        <position position="96"/>
    </location>
    <ligand>
        <name>3-methyl-2-oxobutanoate</name>
        <dbReference type="ChEBI" id="CHEBI:11851"/>
    </ligand>
</feature>
<comment type="cofactor">
    <cofactor evidence="7 10">
        <name>Mg(2+)</name>
        <dbReference type="ChEBI" id="CHEBI:18420"/>
    </cofactor>
    <text evidence="7 10">Binds 1 Mg(2+) ion per subunit.</text>
</comment>
<evidence type="ECO:0000256" key="4">
    <source>
        <dbReference type="ARBA" id="ARBA00022655"/>
    </source>
</evidence>
<keyword evidence="4 7" id="KW-0566">Pantothenate biosynthesis</keyword>
<dbReference type="EMBL" id="CP001349">
    <property type="protein sequence ID" value="ACL59384.1"/>
    <property type="molecule type" value="Genomic_DNA"/>
</dbReference>
<accession>B8ICZ2</accession>
<keyword evidence="7 10" id="KW-0460">Magnesium</keyword>
<evidence type="ECO:0000256" key="1">
    <source>
        <dbReference type="ARBA" id="ARBA00005033"/>
    </source>
</evidence>
<protein>
    <recommendedName>
        <fullName evidence="7">3-methyl-2-oxobutanoate hydroxymethyltransferase</fullName>
        <ecNumber evidence="7">2.1.2.11</ecNumber>
    </recommendedName>
    <alternativeName>
        <fullName evidence="7">Ketopantoate hydroxymethyltransferase</fullName>
        <shortName evidence="7">KPHMT</shortName>
    </alternativeName>
</protein>
<evidence type="ECO:0000256" key="6">
    <source>
        <dbReference type="ARBA" id="ARBA00056497"/>
    </source>
</evidence>
<dbReference type="GO" id="GO:0000287">
    <property type="term" value="F:magnesium ion binding"/>
    <property type="evidence" value="ECO:0007669"/>
    <property type="project" value="TreeGrafter"/>
</dbReference>
<feature type="binding site" evidence="7 9">
    <location>
        <begin position="57"/>
        <end position="58"/>
    </location>
    <ligand>
        <name>3-methyl-2-oxobutanoate</name>
        <dbReference type="ChEBI" id="CHEBI:11851"/>
    </ligand>
</feature>
<dbReference type="STRING" id="460265.Mnod_4516"/>
<keyword evidence="7 10" id="KW-0479">Metal-binding</keyword>
<comment type="catalytic activity">
    <reaction evidence="7">
        <text>(6R)-5,10-methylene-5,6,7,8-tetrahydrofolate + 3-methyl-2-oxobutanoate + H2O = 2-dehydropantoate + (6S)-5,6,7,8-tetrahydrofolate</text>
        <dbReference type="Rhea" id="RHEA:11824"/>
        <dbReference type="ChEBI" id="CHEBI:11561"/>
        <dbReference type="ChEBI" id="CHEBI:11851"/>
        <dbReference type="ChEBI" id="CHEBI:15377"/>
        <dbReference type="ChEBI" id="CHEBI:15636"/>
        <dbReference type="ChEBI" id="CHEBI:57453"/>
        <dbReference type="EC" id="2.1.2.11"/>
    </reaction>
</comment>
<feature type="binding site" evidence="7 9">
    <location>
        <position position="125"/>
    </location>
    <ligand>
        <name>3-methyl-2-oxobutanoate</name>
        <dbReference type="ChEBI" id="CHEBI:11851"/>
    </ligand>
</feature>
<comment type="pathway">
    <text evidence="1 7">Cofactor biosynthesis; (R)-pantothenate biosynthesis; (R)-pantoate from 3-methyl-2-oxobutanoate: step 1/2.</text>
</comment>
<dbReference type="InterPro" id="IPR003700">
    <property type="entry name" value="Pantoate_hydroxy_MeTrfase"/>
</dbReference>
<dbReference type="KEGG" id="mno:Mnod_4516"/>
<gene>
    <name evidence="7" type="primary">panB</name>
    <name evidence="11" type="ordered locus">Mnod_4516</name>
</gene>
<dbReference type="GO" id="GO:0005737">
    <property type="term" value="C:cytoplasm"/>
    <property type="evidence" value="ECO:0007669"/>
    <property type="project" value="UniProtKB-SubCell"/>
</dbReference>
<evidence type="ECO:0000313" key="11">
    <source>
        <dbReference type="EMBL" id="ACL59384.1"/>
    </source>
</evidence>
<feature type="active site" description="Proton acceptor" evidence="7 8">
    <location>
        <position position="194"/>
    </location>
</feature>
<dbReference type="AlphaFoldDB" id="B8ICZ2"/>
<dbReference type="HAMAP" id="MF_00156">
    <property type="entry name" value="PanB"/>
    <property type="match status" value="1"/>
</dbReference>
<dbReference type="NCBIfam" id="TIGR00222">
    <property type="entry name" value="panB"/>
    <property type="match status" value="1"/>
</dbReference>
<dbReference type="InterPro" id="IPR015813">
    <property type="entry name" value="Pyrv/PenolPyrv_kinase-like_dom"/>
</dbReference>
<dbReference type="PANTHER" id="PTHR20881">
    <property type="entry name" value="3-METHYL-2-OXOBUTANOATE HYDROXYMETHYLTRANSFERASE"/>
    <property type="match status" value="1"/>
</dbReference>
<evidence type="ECO:0000256" key="2">
    <source>
        <dbReference type="ARBA" id="ARBA00008676"/>
    </source>
</evidence>
<dbReference type="Gene3D" id="3.20.20.60">
    <property type="entry name" value="Phosphoenolpyruvate-binding domains"/>
    <property type="match status" value="1"/>
</dbReference>
<evidence type="ECO:0000313" key="12">
    <source>
        <dbReference type="Proteomes" id="UP000008207"/>
    </source>
</evidence>
<sequence>MSHHPDTAASPAAEPPVTIPLLQAWRAEGRRIVMVTAYDAAMTRLVDPVVDVILVGDSVGNVCLGFDNTLPVSLAMMNHHVEAVARARPRALLVADMPFLSFHLDLADTIRNAGGFLQRGAAAVKLEGGAARVPAVQALVACEIPVMGHLGLTPQSVNAMGGFKVQGRAVAQARQILDDARRLEDAGCFSLVLEGIPAELAARITESLGIPTIGIGAGPDCSGQVLVLHDLLGLLPGRKAKFVRTYVDGYGLLQAGLSAFAEDVRAGRFPGPAESYALPEAARAALDEIRAQREDIC</sequence>
<evidence type="ECO:0000256" key="8">
    <source>
        <dbReference type="PIRSR" id="PIRSR000388-1"/>
    </source>
</evidence>
<evidence type="ECO:0000256" key="3">
    <source>
        <dbReference type="ARBA" id="ARBA00011424"/>
    </source>
</evidence>
<evidence type="ECO:0000256" key="5">
    <source>
        <dbReference type="ARBA" id="ARBA00022679"/>
    </source>
</evidence>
<dbReference type="eggNOG" id="COG0413">
    <property type="taxonomic scope" value="Bacteria"/>
</dbReference>
<dbReference type="CDD" id="cd06557">
    <property type="entry name" value="KPHMT-like"/>
    <property type="match status" value="1"/>
</dbReference>
<feature type="binding site" evidence="7 10">
    <location>
        <position position="57"/>
    </location>
    <ligand>
        <name>Mg(2+)</name>
        <dbReference type="ChEBI" id="CHEBI:18420"/>
    </ligand>
</feature>
<comment type="function">
    <text evidence="6 7">Catalyzes the reversible reaction in which hydroxymethyl group from 5,10-methylenetetrahydrofolate is transferred onto alpha-ketoisovalerate to form ketopantoate.</text>
</comment>
<reference evidence="11 12" key="1">
    <citation type="submission" date="2009-01" db="EMBL/GenBank/DDBJ databases">
        <title>Complete sequence of chromosome of Methylobacterium nodulans ORS 2060.</title>
        <authorList>
            <consortium name="US DOE Joint Genome Institute"/>
            <person name="Lucas S."/>
            <person name="Copeland A."/>
            <person name="Lapidus A."/>
            <person name="Glavina del Rio T."/>
            <person name="Dalin E."/>
            <person name="Tice H."/>
            <person name="Bruce D."/>
            <person name="Goodwin L."/>
            <person name="Pitluck S."/>
            <person name="Sims D."/>
            <person name="Brettin T."/>
            <person name="Detter J.C."/>
            <person name="Han C."/>
            <person name="Larimer F."/>
            <person name="Land M."/>
            <person name="Hauser L."/>
            <person name="Kyrpides N."/>
            <person name="Ivanova N."/>
            <person name="Marx C.J."/>
            <person name="Richardson P."/>
        </authorList>
    </citation>
    <scope>NUCLEOTIDE SEQUENCE [LARGE SCALE GENOMIC DNA]</scope>
    <source>
        <strain evidence="12">LMG 21967 / CNCM I-2342 / ORS 2060</strain>
    </source>
</reference>
<name>B8ICZ2_METNO</name>
<evidence type="ECO:0000256" key="10">
    <source>
        <dbReference type="PIRSR" id="PIRSR000388-3"/>
    </source>
</evidence>
<dbReference type="GO" id="GO:0003864">
    <property type="term" value="F:3-methyl-2-oxobutanoate hydroxymethyltransferase activity"/>
    <property type="evidence" value="ECO:0007669"/>
    <property type="project" value="UniProtKB-UniRule"/>
</dbReference>
<dbReference type="NCBIfam" id="NF001452">
    <property type="entry name" value="PRK00311.1"/>
    <property type="match status" value="1"/>
</dbReference>
<dbReference type="PIRSF" id="PIRSF000388">
    <property type="entry name" value="Pantoate_hydroxy_MeTrfase"/>
    <property type="match status" value="1"/>
</dbReference>
<proteinExistence type="inferred from homology"/>
<dbReference type="FunFam" id="3.20.20.60:FF:000003">
    <property type="entry name" value="3-methyl-2-oxobutanoate hydroxymethyltransferase"/>
    <property type="match status" value="1"/>
</dbReference>
<feature type="binding site" evidence="7 10">
    <location>
        <position position="127"/>
    </location>
    <ligand>
        <name>Mg(2+)</name>
        <dbReference type="ChEBI" id="CHEBI:18420"/>
    </ligand>
</feature>
<dbReference type="SUPFAM" id="SSF51621">
    <property type="entry name" value="Phosphoenolpyruvate/pyruvate domain"/>
    <property type="match status" value="1"/>
</dbReference>
<dbReference type="UniPathway" id="UPA00028">
    <property type="reaction ID" value="UER00003"/>
</dbReference>
<dbReference type="GO" id="GO:0008168">
    <property type="term" value="F:methyltransferase activity"/>
    <property type="evidence" value="ECO:0007669"/>
    <property type="project" value="UniProtKB-KW"/>
</dbReference>
<organism evidence="11 12">
    <name type="scientific">Methylobacterium nodulans (strain LMG 21967 / CNCM I-2342 / ORS 2060)</name>
    <dbReference type="NCBI Taxonomy" id="460265"/>
    <lineage>
        <taxon>Bacteria</taxon>
        <taxon>Pseudomonadati</taxon>
        <taxon>Pseudomonadota</taxon>
        <taxon>Alphaproteobacteria</taxon>
        <taxon>Hyphomicrobiales</taxon>
        <taxon>Methylobacteriaceae</taxon>
        <taxon>Methylobacterium</taxon>
    </lineage>
</organism>
<dbReference type="OrthoDB" id="9781789at2"/>
<dbReference type="PANTHER" id="PTHR20881:SF0">
    <property type="entry name" value="3-METHYL-2-OXOBUTANOATE HYDROXYMETHYLTRANSFERASE"/>
    <property type="match status" value="1"/>
</dbReference>
<dbReference type="EC" id="2.1.2.11" evidence="7"/>
<dbReference type="InterPro" id="IPR040442">
    <property type="entry name" value="Pyrv_kinase-like_dom_sf"/>
</dbReference>
<evidence type="ECO:0000256" key="7">
    <source>
        <dbReference type="HAMAP-Rule" id="MF_00156"/>
    </source>
</evidence>
<dbReference type="RefSeq" id="WP_015931022.1">
    <property type="nucleotide sequence ID" value="NC_011894.1"/>
</dbReference>
<dbReference type="GO" id="GO:0015940">
    <property type="term" value="P:pantothenate biosynthetic process"/>
    <property type="evidence" value="ECO:0007669"/>
    <property type="project" value="UniProtKB-UniRule"/>
</dbReference>
<keyword evidence="7" id="KW-0963">Cytoplasm</keyword>
<comment type="similarity">
    <text evidence="2 7">Belongs to the PanB family.</text>
</comment>
<dbReference type="HOGENOM" id="CLU_036645_1_0_5"/>
<dbReference type="Pfam" id="PF02548">
    <property type="entry name" value="Pantoate_transf"/>
    <property type="match status" value="1"/>
</dbReference>
<dbReference type="GO" id="GO:0032259">
    <property type="term" value="P:methylation"/>
    <property type="evidence" value="ECO:0007669"/>
    <property type="project" value="UniProtKB-KW"/>
</dbReference>
<keyword evidence="5 7" id="KW-0808">Transferase</keyword>
<comment type="subcellular location">
    <subcellularLocation>
        <location evidence="7">Cytoplasm</location>
    </subcellularLocation>
</comment>
<keyword evidence="11" id="KW-0489">Methyltransferase</keyword>
<comment type="subunit">
    <text evidence="3 7">Homodecamer; pentamer of dimers.</text>
</comment>
<evidence type="ECO:0000256" key="9">
    <source>
        <dbReference type="PIRSR" id="PIRSR000388-2"/>
    </source>
</evidence>
<feature type="binding site" evidence="7 10">
    <location>
        <position position="96"/>
    </location>
    <ligand>
        <name>Mg(2+)</name>
        <dbReference type="ChEBI" id="CHEBI:18420"/>
    </ligand>
</feature>
<dbReference type="Proteomes" id="UP000008207">
    <property type="component" value="Chromosome"/>
</dbReference>